<proteinExistence type="predicted"/>
<name>A0A8H6IHS8_9AGAR</name>
<reference evidence="1 2" key="1">
    <citation type="submission" date="2020-07" db="EMBL/GenBank/DDBJ databases">
        <title>Comparative genomics of pyrophilous fungi reveals a link between fire events and developmental genes.</title>
        <authorList>
            <consortium name="DOE Joint Genome Institute"/>
            <person name="Steindorff A.S."/>
            <person name="Carver A."/>
            <person name="Calhoun S."/>
            <person name="Stillman K."/>
            <person name="Liu H."/>
            <person name="Lipzen A."/>
            <person name="Pangilinan J."/>
            <person name="Labutti K."/>
            <person name="Bruns T.D."/>
            <person name="Grigoriev I.V."/>
        </authorList>
    </citation>
    <scope>NUCLEOTIDE SEQUENCE [LARGE SCALE GENOMIC DNA]</scope>
    <source>
        <strain evidence="1 2">CBS 144469</strain>
    </source>
</reference>
<gene>
    <name evidence="1" type="ORF">DFP72DRAFT_839596</name>
</gene>
<comment type="caution">
    <text evidence="1">The sequence shown here is derived from an EMBL/GenBank/DDBJ whole genome shotgun (WGS) entry which is preliminary data.</text>
</comment>
<evidence type="ECO:0000313" key="2">
    <source>
        <dbReference type="Proteomes" id="UP000521943"/>
    </source>
</evidence>
<dbReference type="AlphaFoldDB" id="A0A8H6IHS8"/>
<evidence type="ECO:0000313" key="1">
    <source>
        <dbReference type="EMBL" id="KAF6765776.1"/>
    </source>
</evidence>
<dbReference type="EMBL" id="JACGCI010000002">
    <property type="protein sequence ID" value="KAF6765776.1"/>
    <property type="molecule type" value="Genomic_DNA"/>
</dbReference>
<accession>A0A8H6IHS8</accession>
<dbReference type="Proteomes" id="UP000521943">
    <property type="component" value="Unassembled WGS sequence"/>
</dbReference>
<sequence length="175" mass="19839">MATTSRPLKEDAFSLVSSTAATPEPAVDGGWEWIRDRDSDDYCLGEDEKLSMPATAAPLSEVQPMERIASVISKKKVRFADEIEKNHKSVHFSDWDELIVYTFIPPLPRWTFSAFDVELVFEPEVLCSEEQVPHCEPDDLDLKEFESPTVIDKDVKAPIAKGRRINDPVLRMCLE</sequence>
<protein>
    <submittedName>
        <fullName evidence="1">Uncharacterized protein</fullName>
    </submittedName>
</protein>
<keyword evidence="2" id="KW-1185">Reference proteome</keyword>
<organism evidence="1 2">
    <name type="scientific">Ephemerocybe angulata</name>
    <dbReference type="NCBI Taxonomy" id="980116"/>
    <lineage>
        <taxon>Eukaryota</taxon>
        <taxon>Fungi</taxon>
        <taxon>Dikarya</taxon>
        <taxon>Basidiomycota</taxon>
        <taxon>Agaricomycotina</taxon>
        <taxon>Agaricomycetes</taxon>
        <taxon>Agaricomycetidae</taxon>
        <taxon>Agaricales</taxon>
        <taxon>Agaricineae</taxon>
        <taxon>Psathyrellaceae</taxon>
        <taxon>Ephemerocybe</taxon>
    </lineage>
</organism>